<keyword evidence="3" id="KW-0677">Repeat</keyword>
<dbReference type="GO" id="GO:0035721">
    <property type="term" value="P:intraciliary retrograde transport"/>
    <property type="evidence" value="ECO:0007669"/>
    <property type="project" value="TreeGrafter"/>
</dbReference>
<evidence type="ECO:0000256" key="2">
    <source>
        <dbReference type="ARBA" id="ARBA00022574"/>
    </source>
</evidence>
<dbReference type="SUPFAM" id="SSF50978">
    <property type="entry name" value="WD40 repeat-like"/>
    <property type="match status" value="1"/>
</dbReference>
<dbReference type="Pfam" id="PF23383">
    <property type="entry name" value="Beta-prop_IFT140_1st"/>
    <property type="match status" value="2"/>
</dbReference>
<feature type="non-terminal residue" evidence="7">
    <location>
        <position position="262"/>
    </location>
</feature>
<keyword evidence="2" id="KW-0853">WD repeat</keyword>
<sequence length="262" mass="28897">DRDHEATAIAWHPKQQTLAIGWNSGNVSFWDDTRTTQPNSVHATAVSLIVWSNKGDRLLTANESGVVFIHAYQEGQLIQLQSYNAEACASHAQFANSRETSSAFLLGTTSGCIYNGDDSGTFSKLGNIGSAINSIFFGDSQQIMVIISVQSVMFLYQISNETKISLKKKVKLSIKGDGTNLRFAWDSQCFLLAANKEPCVRLWSVQSDESIVLPLSDSRHMAKGNDFIVSITYNPRSMTLVGGTAMGRVVMWRCMPKRNTDE</sequence>
<comment type="subcellular location">
    <subcellularLocation>
        <location evidence="1">Cell projection</location>
        <location evidence="1">Cilium</location>
    </subcellularLocation>
</comment>
<evidence type="ECO:0000256" key="5">
    <source>
        <dbReference type="ARBA" id="ARBA00023273"/>
    </source>
</evidence>
<evidence type="ECO:0000259" key="6">
    <source>
        <dbReference type="Pfam" id="PF23383"/>
    </source>
</evidence>
<feature type="domain" description="IFT140 first beta-propeller" evidence="6">
    <location>
        <begin position="2"/>
        <end position="78"/>
    </location>
</feature>
<evidence type="ECO:0000313" key="7">
    <source>
        <dbReference type="EMBL" id="CRZ04755.1"/>
    </source>
</evidence>
<feature type="domain" description="IFT140 first beta-propeller" evidence="6">
    <location>
        <begin position="87"/>
        <end position="258"/>
    </location>
</feature>
<dbReference type="GO" id="GO:0030991">
    <property type="term" value="C:intraciliary transport particle A"/>
    <property type="evidence" value="ECO:0007669"/>
    <property type="project" value="TreeGrafter"/>
</dbReference>
<dbReference type="GO" id="GO:0036064">
    <property type="term" value="C:ciliary basal body"/>
    <property type="evidence" value="ECO:0007669"/>
    <property type="project" value="TreeGrafter"/>
</dbReference>
<name>A0A0H5QRX4_9EUKA</name>
<evidence type="ECO:0000256" key="3">
    <source>
        <dbReference type="ARBA" id="ARBA00022737"/>
    </source>
</evidence>
<protein>
    <recommendedName>
        <fullName evidence="6">IFT140 first beta-propeller domain-containing protein</fullName>
    </recommendedName>
</protein>
<keyword evidence="4" id="KW-0969">Cilium</keyword>
<dbReference type="GO" id="GO:0005930">
    <property type="term" value="C:axoneme"/>
    <property type="evidence" value="ECO:0007669"/>
    <property type="project" value="TreeGrafter"/>
</dbReference>
<feature type="non-terminal residue" evidence="7">
    <location>
        <position position="1"/>
    </location>
</feature>
<dbReference type="InterPro" id="IPR056154">
    <property type="entry name" value="Beta-prop_IFT140_1st"/>
</dbReference>
<reference evidence="7" key="1">
    <citation type="submission" date="2015-04" db="EMBL/GenBank/DDBJ databases">
        <title>The genome sequence of the plant pathogenic Rhizarian Plasmodiophora brassicae reveals insights in its biotrophic life cycle and the origin of chitin synthesis.</title>
        <authorList>
            <person name="Schwelm A."/>
            <person name="Fogelqvist J."/>
            <person name="Knaust A."/>
            <person name="Julke S."/>
            <person name="Lilja T."/>
            <person name="Dhandapani V."/>
            <person name="Bonilla-Rosso G."/>
            <person name="Karlsson M."/>
            <person name="Shevchenko A."/>
            <person name="Choi S.R."/>
            <person name="Kim H.G."/>
            <person name="Park J.Y."/>
            <person name="Lim Y.P."/>
            <person name="Ludwig-Muller J."/>
            <person name="Dixelius C."/>
        </authorList>
    </citation>
    <scope>NUCLEOTIDE SEQUENCE</scope>
    <source>
        <tissue evidence="7">Potato root galls</tissue>
    </source>
</reference>
<evidence type="ECO:0000256" key="1">
    <source>
        <dbReference type="ARBA" id="ARBA00004138"/>
    </source>
</evidence>
<dbReference type="PANTHER" id="PTHR15722">
    <property type="entry name" value="IFT140/172-RELATED"/>
    <property type="match status" value="1"/>
</dbReference>
<dbReference type="InterPro" id="IPR036322">
    <property type="entry name" value="WD40_repeat_dom_sf"/>
</dbReference>
<keyword evidence="5" id="KW-0966">Cell projection</keyword>
<dbReference type="EMBL" id="HACM01004313">
    <property type="protein sequence ID" value="CRZ04755.1"/>
    <property type="molecule type" value="Transcribed_RNA"/>
</dbReference>
<accession>A0A0H5QRX4</accession>
<dbReference type="Gene3D" id="2.130.10.10">
    <property type="entry name" value="YVTN repeat-like/Quinoprotein amine dehydrogenase"/>
    <property type="match status" value="2"/>
</dbReference>
<dbReference type="PANTHER" id="PTHR15722:SF7">
    <property type="entry name" value="INTRAFLAGELLAR TRANSPORT PROTEIN 140 HOMOLOG"/>
    <property type="match status" value="1"/>
</dbReference>
<dbReference type="InterPro" id="IPR015943">
    <property type="entry name" value="WD40/YVTN_repeat-like_dom_sf"/>
</dbReference>
<proteinExistence type="predicted"/>
<evidence type="ECO:0000256" key="4">
    <source>
        <dbReference type="ARBA" id="ARBA00023069"/>
    </source>
</evidence>
<dbReference type="AlphaFoldDB" id="A0A0H5QRX4"/>
<organism evidence="7">
    <name type="scientific">Spongospora subterranea</name>
    <dbReference type="NCBI Taxonomy" id="70186"/>
    <lineage>
        <taxon>Eukaryota</taxon>
        <taxon>Sar</taxon>
        <taxon>Rhizaria</taxon>
        <taxon>Endomyxa</taxon>
        <taxon>Phytomyxea</taxon>
        <taxon>Plasmodiophorida</taxon>
        <taxon>Plasmodiophoridae</taxon>
        <taxon>Spongospora</taxon>
    </lineage>
</organism>